<dbReference type="SMART" id="SM01095">
    <property type="entry name" value="Cpl-7"/>
    <property type="match status" value="1"/>
</dbReference>
<reference evidence="2 3" key="2">
    <citation type="submission" date="2007-06" db="EMBL/GenBank/DDBJ databases">
        <title>Draft genome sequence of Ruminococcus gnavus (ATCC 29149).</title>
        <authorList>
            <person name="Sudarsanam P."/>
            <person name="Ley R."/>
            <person name="Guruge J."/>
            <person name="Turnbaugh P.J."/>
            <person name="Mahowald M."/>
            <person name="Liep D."/>
            <person name="Gordon J."/>
        </authorList>
    </citation>
    <scope>NUCLEOTIDE SEQUENCE [LARGE SCALE GENOMIC DNA]</scope>
    <source>
        <strain evidence="2 3">ATCC 29149</strain>
    </source>
</reference>
<dbReference type="RefSeq" id="WP_004840239.1">
    <property type="nucleotide sequence ID" value="NZ_AAYG02000002.1"/>
</dbReference>
<dbReference type="EMBL" id="AAYG02000002">
    <property type="protein sequence ID" value="EDN79487.1"/>
    <property type="molecule type" value="Genomic_DNA"/>
</dbReference>
<evidence type="ECO:0000259" key="1">
    <source>
        <dbReference type="SMART" id="SM01095"/>
    </source>
</evidence>
<comment type="caution">
    <text evidence="2">The sequence shown here is derived from an EMBL/GenBank/DDBJ whole genome shotgun (WGS) entry which is preliminary data.</text>
</comment>
<dbReference type="Proteomes" id="UP000004410">
    <property type="component" value="Unassembled WGS sequence"/>
</dbReference>
<dbReference type="SUPFAM" id="SSF54001">
    <property type="entry name" value="Cysteine proteinases"/>
    <property type="match status" value="1"/>
</dbReference>
<dbReference type="Pfam" id="PF08230">
    <property type="entry name" value="CW_7"/>
    <property type="match status" value="1"/>
</dbReference>
<accession>A7AY90</accession>
<feature type="domain" description="Cpl-7 lysozyme C-terminal" evidence="1">
    <location>
        <begin position="403"/>
        <end position="444"/>
    </location>
</feature>
<sequence>MKKEHLEILAKIIGGVESGGQIYGGQNYAAYAGKAANSSNEKTCTLGWAQNYGNEGRRLCKMILAADAAAFRKADTAGIEKKLSVDWEATGWNPSAAEKKALVAIITTDAGKKCQDELFSELMNTYIKSAEAYGVTDIKAQMMWCEIEHLGGLRPVKRIFGRASKPYTPDTIFTSLLLDQQDTSNNNQVGDKKFQSRHECCVRWIKQYVTDGKADSGKEEKKMYSRQAVVDLVESWVGKKEADGSYKSIIDIYNSFTGALPRNTKMEYGWAWCACTWSALAVALKYTPIMPIEISCYYLIERAKAMGVWEENDAHVPKLGEAVLYDWQDNGVGDNTGTPDHVGTVTYVNQASGYFVVTEGNYGNAVKKRTISINGRYIRGFITPKYDSDAAQSHPVQTPGKSTSTVAHEVIAGQWGNDPERSTALKAAGYDPEVIQAEVNKILNGSAATTTKPQPKDQPITKTVKSTCYAKSYDRSLAGTYKTTDALYCRNDAGSNKKALCVIPAGTEVHNYGYYTTYNGVKWLYITVTIDGVEYIGFSSKSYLKK</sequence>
<dbReference type="eggNOG" id="COG1388">
    <property type="taxonomic scope" value="Bacteria"/>
</dbReference>
<organism evidence="2 3">
    <name type="scientific">Mediterraneibacter gnavus (strain ATCC 29149 / DSM 114966 / JCM 6515 / VPI C7-9)</name>
    <name type="common">Ruminococcus gnavus</name>
    <dbReference type="NCBI Taxonomy" id="411470"/>
    <lineage>
        <taxon>Bacteria</taxon>
        <taxon>Bacillati</taxon>
        <taxon>Bacillota</taxon>
        <taxon>Clostridia</taxon>
        <taxon>Lachnospirales</taxon>
        <taxon>Lachnospiraceae</taxon>
        <taxon>Mediterraneibacter</taxon>
    </lineage>
</organism>
<dbReference type="GeneID" id="57435496"/>
<name>A7AY90_MEDG7</name>
<reference evidence="2 3" key="1">
    <citation type="submission" date="2007-04" db="EMBL/GenBank/DDBJ databases">
        <authorList>
            <person name="Fulton L."/>
            <person name="Clifton S."/>
            <person name="Fulton B."/>
            <person name="Xu J."/>
            <person name="Minx P."/>
            <person name="Pepin K.H."/>
            <person name="Johnson M."/>
            <person name="Thiruvilangam P."/>
            <person name="Bhonagiri V."/>
            <person name="Nash W.E."/>
            <person name="Mardis E.R."/>
            <person name="Wilson R.K."/>
        </authorList>
    </citation>
    <scope>NUCLEOTIDE SEQUENCE [LARGE SCALE GENOMIC DNA]</scope>
    <source>
        <strain evidence="2 3">ATCC 29149</strain>
    </source>
</reference>
<dbReference type="InterPro" id="IPR013168">
    <property type="entry name" value="Cpl_7_lyso_C"/>
</dbReference>
<dbReference type="PaxDb" id="411470-RUMGNA_00255"/>
<gene>
    <name evidence="2" type="ORF">RUMGNA_00255</name>
</gene>
<dbReference type="eggNOG" id="COG3757">
    <property type="taxonomic scope" value="Bacteria"/>
</dbReference>
<protein>
    <submittedName>
        <fullName evidence="2">Cpl-7 lysozyme C-terminal domain protein</fullName>
    </submittedName>
</protein>
<proteinExistence type="predicted"/>
<dbReference type="AlphaFoldDB" id="A7AY90"/>
<evidence type="ECO:0000313" key="3">
    <source>
        <dbReference type="Proteomes" id="UP000004410"/>
    </source>
</evidence>
<dbReference type="InterPro" id="IPR038765">
    <property type="entry name" value="Papain-like_cys_pep_sf"/>
</dbReference>
<evidence type="ECO:0000313" key="2">
    <source>
        <dbReference type="EMBL" id="EDN79487.1"/>
    </source>
</evidence>